<dbReference type="Gene3D" id="3.20.20.140">
    <property type="entry name" value="Metal-dependent hydrolases"/>
    <property type="match status" value="1"/>
</dbReference>
<dbReference type="PANTHER" id="PTHR42717:SF1">
    <property type="entry name" value="IMIDAZOLONEPROPIONASE AND RELATED AMIDOHYDROLASES"/>
    <property type="match status" value="1"/>
</dbReference>
<dbReference type="SUPFAM" id="SSF51338">
    <property type="entry name" value="Composite domain of metallo-dependent hydrolases"/>
    <property type="match status" value="1"/>
</dbReference>
<proteinExistence type="predicted"/>
<dbReference type="InterPro" id="IPR011059">
    <property type="entry name" value="Metal-dep_hydrolase_composite"/>
</dbReference>
<keyword evidence="2" id="KW-0378">Hydrolase</keyword>
<name>A0A1G9STW5_9FIRM</name>
<protein>
    <submittedName>
        <fullName evidence="2">Predicted amidohydrolase</fullName>
    </submittedName>
</protein>
<dbReference type="SUPFAM" id="SSF51556">
    <property type="entry name" value="Metallo-dependent hydrolases"/>
    <property type="match status" value="1"/>
</dbReference>
<dbReference type="Pfam" id="PF01979">
    <property type="entry name" value="Amidohydro_1"/>
    <property type="match status" value="1"/>
</dbReference>
<feature type="domain" description="Amidohydrolase-related" evidence="1">
    <location>
        <begin position="50"/>
        <end position="369"/>
    </location>
</feature>
<dbReference type="AlphaFoldDB" id="A0A1G9STW5"/>
<dbReference type="GO" id="GO:0019213">
    <property type="term" value="F:deacetylase activity"/>
    <property type="evidence" value="ECO:0007669"/>
    <property type="project" value="InterPro"/>
</dbReference>
<keyword evidence="3" id="KW-1185">Reference proteome</keyword>
<dbReference type="EMBL" id="FNHQ01000006">
    <property type="protein sequence ID" value="SDM38797.1"/>
    <property type="molecule type" value="Genomic_DNA"/>
</dbReference>
<evidence type="ECO:0000313" key="2">
    <source>
        <dbReference type="EMBL" id="SDM38797.1"/>
    </source>
</evidence>
<accession>A0A1G9STW5</accession>
<evidence type="ECO:0000259" key="1">
    <source>
        <dbReference type="Pfam" id="PF01979"/>
    </source>
</evidence>
<dbReference type="STRING" id="349095.SAMN05660299_00775"/>
<organism evidence="2 3">
    <name type="scientific">Megasphaera paucivorans</name>
    <dbReference type="NCBI Taxonomy" id="349095"/>
    <lineage>
        <taxon>Bacteria</taxon>
        <taxon>Bacillati</taxon>
        <taxon>Bacillota</taxon>
        <taxon>Negativicutes</taxon>
        <taxon>Veillonellales</taxon>
        <taxon>Veillonellaceae</taxon>
        <taxon>Megasphaera</taxon>
    </lineage>
</organism>
<dbReference type="InterPro" id="IPR020043">
    <property type="entry name" value="Deacetylase_Atu3266-like"/>
</dbReference>
<dbReference type="InterPro" id="IPR032466">
    <property type="entry name" value="Metal_Hydrolase"/>
</dbReference>
<dbReference type="PANTHER" id="PTHR42717">
    <property type="entry name" value="DIHYDROOROTASE-RELATED"/>
    <property type="match status" value="1"/>
</dbReference>
<dbReference type="Proteomes" id="UP000199309">
    <property type="component" value="Unassembled WGS sequence"/>
</dbReference>
<sequence length="379" mass="41540">MDDILIKNGRVMDAYRGIDTICDVCIKNGQIIENTDIGTPDVVIDATNCLVVPGLIDYHAHVFQKGTDAGVSPDVAMLPNGVTTVVDGGSSGSANYESFYTDTIMHSTVRVKSFIALSSDGQISMNKPDTYDVRYCDENKIKYLAEKYKDNILGIKLKQTKNNINNTGLEPIQKAVLLAEQIGCRINVHVIDPPCPTDELVKYFRPGDIFTHVYHGTGNTILDEKGHVFPEVWKAKKRGVIFDACNGKNNFDFAIAKKAMIDGFYPDIISSDITMMTLYKHPAIALPWIMSKYLALGMDLQAVIAAVTAVPAKCMEMEGEIGTLQPGACADVAVLKNTSGKFSFFDAKEACVEGKQLLVPQLTIREGTIVYKNLSSTLY</sequence>
<dbReference type="RefSeq" id="WP_176762863.1">
    <property type="nucleotide sequence ID" value="NZ_FNHQ01000006.1"/>
</dbReference>
<reference evidence="2 3" key="1">
    <citation type="submission" date="2016-10" db="EMBL/GenBank/DDBJ databases">
        <authorList>
            <person name="de Groot N.N."/>
        </authorList>
    </citation>
    <scope>NUCLEOTIDE SEQUENCE [LARGE SCALE GENOMIC DNA]</scope>
    <source>
        <strain evidence="2 3">DSM 16981</strain>
    </source>
</reference>
<gene>
    <name evidence="2" type="ORF">SAMN05660299_00775</name>
</gene>
<dbReference type="InterPro" id="IPR006680">
    <property type="entry name" value="Amidohydro-rel"/>
</dbReference>
<dbReference type="GO" id="GO:0016810">
    <property type="term" value="F:hydrolase activity, acting on carbon-nitrogen (but not peptide) bonds"/>
    <property type="evidence" value="ECO:0007669"/>
    <property type="project" value="InterPro"/>
</dbReference>
<dbReference type="NCBIfam" id="NF009060">
    <property type="entry name" value="PRK12394.1"/>
    <property type="match status" value="1"/>
</dbReference>
<evidence type="ECO:0000313" key="3">
    <source>
        <dbReference type="Proteomes" id="UP000199309"/>
    </source>
</evidence>
<dbReference type="Gene3D" id="2.30.40.10">
    <property type="entry name" value="Urease, subunit C, domain 1"/>
    <property type="match status" value="1"/>
</dbReference>